<feature type="domain" description="VOC" evidence="1">
    <location>
        <begin position="2"/>
        <end position="119"/>
    </location>
</feature>
<dbReference type="PROSITE" id="PS51819">
    <property type="entry name" value="VOC"/>
    <property type="match status" value="1"/>
</dbReference>
<dbReference type="InterPro" id="IPR029068">
    <property type="entry name" value="Glyas_Bleomycin-R_OHBP_Dase"/>
</dbReference>
<evidence type="ECO:0000313" key="3">
    <source>
        <dbReference type="Proteomes" id="UP000295367"/>
    </source>
</evidence>
<gene>
    <name evidence="2" type="ORF">EDC63_13221</name>
</gene>
<dbReference type="PANTHER" id="PTHR10374:SF30">
    <property type="entry name" value="LACTOYLGLUTATHIONE LYASE"/>
    <property type="match status" value="1"/>
</dbReference>
<dbReference type="AlphaFoldDB" id="A0A4R3XQS6"/>
<keyword evidence="2" id="KW-0456">Lyase</keyword>
<dbReference type="PANTHER" id="PTHR10374">
    <property type="entry name" value="LACTOYLGLUTATHIONE LYASE GLYOXALASE I"/>
    <property type="match status" value="1"/>
</dbReference>
<dbReference type="Proteomes" id="UP000295367">
    <property type="component" value="Unassembled WGS sequence"/>
</dbReference>
<dbReference type="OrthoDB" id="9789841at2"/>
<evidence type="ECO:0000259" key="1">
    <source>
        <dbReference type="PROSITE" id="PS51819"/>
    </source>
</evidence>
<name>A0A4R3XQS6_9PROT</name>
<keyword evidence="3" id="KW-1185">Reference proteome</keyword>
<dbReference type="EMBL" id="SMCO01000032">
    <property type="protein sequence ID" value="TCV79976.1"/>
    <property type="molecule type" value="Genomic_DNA"/>
</dbReference>
<evidence type="ECO:0000313" key="2">
    <source>
        <dbReference type="EMBL" id="TCV79976.1"/>
    </source>
</evidence>
<comment type="caution">
    <text evidence="2">The sequence shown here is derived from an EMBL/GenBank/DDBJ whole genome shotgun (WGS) entry which is preliminary data.</text>
</comment>
<sequence>MKFLHSMIRVVDLDASLKFYGDALDLKLIRHKDYPDGQFSLYYFASEAGAPEIELTHNWDSTTYSNGTNFGHLAFSVDDIYLFCHRLQQAGVIILRPPRDGKMAFIKDPNGISIELLQEGCALPPRQPWLSMQNSGSW</sequence>
<dbReference type="InterPro" id="IPR004360">
    <property type="entry name" value="Glyas_Fos-R_dOase_dom"/>
</dbReference>
<reference evidence="2 3" key="1">
    <citation type="submission" date="2019-03" db="EMBL/GenBank/DDBJ databases">
        <title>Genomic Encyclopedia of Type Strains, Phase IV (KMG-IV): sequencing the most valuable type-strain genomes for metagenomic binning, comparative biology and taxonomic classification.</title>
        <authorList>
            <person name="Goeker M."/>
        </authorList>
    </citation>
    <scope>NUCLEOTIDE SEQUENCE [LARGE SCALE GENOMIC DNA]</scope>
    <source>
        <strain evidence="2 3">DSM 100309</strain>
    </source>
</reference>
<organism evidence="2 3">
    <name type="scientific">Sulfurirhabdus autotrophica</name>
    <dbReference type="NCBI Taxonomy" id="1706046"/>
    <lineage>
        <taxon>Bacteria</taxon>
        <taxon>Pseudomonadati</taxon>
        <taxon>Pseudomonadota</taxon>
        <taxon>Betaproteobacteria</taxon>
        <taxon>Nitrosomonadales</taxon>
        <taxon>Sulfuricellaceae</taxon>
        <taxon>Sulfurirhabdus</taxon>
    </lineage>
</organism>
<dbReference type="SUPFAM" id="SSF54593">
    <property type="entry name" value="Glyoxalase/Bleomycin resistance protein/Dihydroxybiphenyl dioxygenase"/>
    <property type="match status" value="1"/>
</dbReference>
<dbReference type="Gene3D" id="3.10.180.10">
    <property type="entry name" value="2,3-Dihydroxybiphenyl 1,2-Dioxygenase, domain 1"/>
    <property type="match status" value="1"/>
</dbReference>
<accession>A0A4R3XQS6</accession>
<dbReference type="RefSeq" id="WP_124946109.1">
    <property type="nucleotide sequence ID" value="NZ_BHVT01000026.1"/>
</dbReference>
<dbReference type="InterPro" id="IPR037523">
    <property type="entry name" value="VOC_core"/>
</dbReference>
<dbReference type="GO" id="GO:0016829">
    <property type="term" value="F:lyase activity"/>
    <property type="evidence" value="ECO:0007669"/>
    <property type="project" value="UniProtKB-KW"/>
</dbReference>
<dbReference type="Pfam" id="PF00903">
    <property type="entry name" value="Glyoxalase"/>
    <property type="match status" value="1"/>
</dbReference>
<proteinExistence type="predicted"/>
<protein>
    <submittedName>
        <fullName evidence="2">Lactoylglutathione lyase</fullName>
    </submittedName>
</protein>